<dbReference type="InterPro" id="IPR012341">
    <property type="entry name" value="6hp_glycosidase-like_sf"/>
</dbReference>
<dbReference type="InterPro" id="IPR016007">
    <property type="entry name" value="Alpha_rhamnosid"/>
</dbReference>
<evidence type="ECO:0000259" key="5">
    <source>
        <dbReference type="Pfam" id="PF17389"/>
    </source>
</evidence>
<dbReference type="PANTHER" id="PTHR33307:SF6">
    <property type="entry name" value="ALPHA-RHAMNOSIDASE (EUROFUNG)-RELATED"/>
    <property type="match status" value="1"/>
</dbReference>
<dbReference type="SUPFAM" id="SSF48208">
    <property type="entry name" value="Six-hairpin glycosidases"/>
    <property type="match status" value="1"/>
</dbReference>
<evidence type="ECO:0000256" key="2">
    <source>
        <dbReference type="ARBA" id="ARBA00012652"/>
    </source>
</evidence>
<feature type="domain" description="Alpha-L-rhamnosidase C-terminal" evidence="6">
    <location>
        <begin position="516"/>
        <end position="582"/>
    </location>
</feature>
<dbReference type="InterPro" id="IPR008902">
    <property type="entry name" value="Rhamnosid_concanavalin"/>
</dbReference>
<evidence type="ECO:0000259" key="6">
    <source>
        <dbReference type="Pfam" id="PF17390"/>
    </source>
</evidence>
<dbReference type="InterPro" id="IPR035396">
    <property type="entry name" value="Bac_rhamnosid6H"/>
</dbReference>
<dbReference type="Gene3D" id="1.50.10.10">
    <property type="match status" value="1"/>
</dbReference>
<dbReference type="Pfam" id="PF17390">
    <property type="entry name" value="Bac_rhamnosid_C"/>
    <property type="match status" value="1"/>
</dbReference>
<dbReference type="Pfam" id="PF05592">
    <property type="entry name" value="Bac_rhamnosid"/>
    <property type="match status" value="1"/>
</dbReference>
<feature type="domain" description="Alpha-L-rhamnosidase six-hairpin glycosidase" evidence="5">
    <location>
        <begin position="165"/>
        <end position="509"/>
    </location>
</feature>
<dbReference type="EC" id="3.2.1.40" evidence="2"/>
<reference evidence="7 8" key="1">
    <citation type="submission" date="2020-12" db="EMBL/GenBank/DDBJ databases">
        <title>Aureibaculum luteum sp. nov. and Aureibaculum flavum sp. nov., novel members of the family Flavobacteriaceae isolated from Antarctic intertidal sediments.</title>
        <authorList>
            <person name="He X."/>
            <person name="Zhang X."/>
        </authorList>
    </citation>
    <scope>NUCLEOTIDE SEQUENCE [LARGE SCALE GENOMIC DNA]</scope>
    <source>
        <strain evidence="7 8">A20</strain>
    </source>
</reference>
<evidence type="ECO:0000313" key="7">
    <source>
        <dbReference type="EMBL" id="MBJ2175894.1"/>
    </source>
</evidence>
<dbReference type="GO" id="GO:0016787">
    <property type="term" value="F:hydrolase activity"/>
    <property type="evidence" value="ECO:0007669"/>
    <property type="project" value="UniProtKB-KW"/>
</dbReference>
<dbReference type="InterPro" id="IPR035398">
    <property type="entry name" value="Bac_rhamnosid_C"/>
</dbReference>
<proteinExistence type="predicted"/>
<dbReference type="PANTHER" id="PTHR33307">
    <property type="entry name" value="ALPHA-RHAMNOSIDASE (EUROFUNG)"/>
    <property type="match status" value="1"/>
</dbReference>
<comment type="caution">
    <text evidence="7">The sequence shown here is derived from an EMBL/GenBank/DDBJ whole genome shotgun (WGS) entry which is preliminary data.</text>
</comment>
<accession>A0ABS0WV75</accession>
<evidence type="ECO:0000256" key="3">
    <source>
        <dbReference type="ARBA" id="ARBA00022801"/>
    </source>
</evidence>
<evidence type="ECO:0000313" key="8">
    <source>
        <dbReference type="Proteomes" id="UP000623301"/>
    </source>
</evidence>
<gene>
    <name evidence="7" type="ORF">JBL43_16690</name>
</gene>
<dbReference type="RefSeq" id="WP_198842547.1">
    <property type="nucleotide sequence ID" value="NZ_JAEHFJ010000010.1"/>
</dbReference>
<organism evidence="7 8">
    <name type="scientific">Aureibaculum flavum</name>
    <dbReference type="NCBI Taxonomy" id="2795986"/>
    <lineage>
        <taxon>Bacteria</taxon>
        <taxon>Pseudomonadati</taxon>
        <taxon>Bacteroidota</taxon>
        <taxon>Flavobacteriia</taxon>
        <taxon>Flavobacteriales</taxon>
        <taxon>Flavobacteriaceae</taxon>
        <taxon>Aureibaculum</taxon>
    </lineage>
</organism>
<dbReference type="InterPro" id="IPR008928">
    <property type="entry name" value="6-hairpin_glycosidase_sf"/>
</dbReference>
<feature type="domain" description="Alpha-L-rhamnosidase concanavalin-like" evidence="4">
    <location>
        <begin position="40"/>
        <end position="102"/>
    </location>
</feature>
<keyword evidence="3 7" id="KW-0378">Hydrolase</keyword>
<keyword evidence="8" id="KW-1185">Reference proteome</keyword>
<dbReference type="Gene3D" id="2.60.120.260">
    <property type="entry name" value="Galactose-binding domain-like"/>
    <property type="match status" value="1"/>
</dbReference>
<evidence type="ECO:0000259" key="4">
    <source>
        <dbReference type="Pfam" id="PF05592"/>
    </source>
</evidence>
<dbReference type="Gene3D" id="2.60.420.10">
    <property type="entry name" value="Maltose phosphorylase, domain 3"/>
    <property type="match status" value="1"/>
</dbReference>
<evidence type="ECO:0000256" key="1">
    <source>
        <dbReference type="ARBA" id="ARBA00001445"/>
    </source>
</evidence>
<sequence>MKKHFIFIFLLSSIIAINAQKTEEKIELETTLISPKKITKIKEGHYFIDFGRAFFGNVQLKSTVAQKEPLTFQLGEKLKSELQIDDNPGKNIRYQKVTLEHLQKNKVTTVKLVPYKRNTTGAAILLPESLGAIIPFRYLEIENLKIPIEALEIQQKAVHYKFNDNASYFSSSNVVLDSLYDMFKHTIKATSFTGFYVDGDRERIPYEADAYINQLSHYSVDSEYTMGRRTNEYFIKNPTWPTEWLLHTVLMFHADYMYTGDLEPLKKYYDALKLKTLMDLEGSDGLISSKSSNLTDELMAQLGFEKGDKQISDIIDWPPGQKDTGWKLARPEGERDGYEIVDTNTVVNAFYYINLKLMSEIAEHLGKKEDALLFKNKAIITKKAINDKFFDTTKGVYVDGIGSSHSSLHANMFPLAFDLVPTEHIKSVTSFIKSRGMACSVYGSQFLLEGLYKNNEALYATGLITNTTGDRNWWNMIRVGSTMAMEAWDVKYKPNADWNHAWGTAPLNAIIRHMWGIQPKTPGYKVATIKPQLDNLTFTKIKVPTIIGSILAEFEVNPKKEVLFSFEIPSGMMAEFIIPQHFKNVSFNDVTINGDQSILKLDSGKHTIKGNY</sequence>
<dbReference type="Pfam" id="PF17389">
    <property type="entry name" value="Bac_rhamnosid6H"/>
    <property type="match status" value="1"/>
</dbReference>
<protein>
    <recommendedName>
        <fullName evidence="2">alpha-L-rhamnosidase</fullName>
        <ecNumber evidence="2">3.2.1.40</ecNumber>
    </recommendedName>
</protein>
<dbReference type="Proteomes" id="UP000623301">
    <property type="component" value="Unassembled WGS sequence"/>
</dbReference>
<name>A0ABS0WV75_9FLAO</name>
<dbReference type="EMBL" id="JAEHFJ010000010">
    <property type="protein sequence ID" value="MBJ2175894.1"/>
    <property type="molecule type" value="Genomic_DNA"/>
</dbReference>
<comment type="catalytic activity">
    <reaction evidence="1">
        <text>Hydrolysis of terminal non-reducing alpha-L-rhamnose residues in alpha-L-rhamnosides.</text>
        <dbReference type="EC" id="3.2.1.40"/>
    </reaction>
</comment>